<accession>A0ABR2HJT0</accession>
<sequence>MENDYIDPSLNGNQDFSSKDQQKNNDLNDELEPENSICFQLDEEEDEIELTELVEAAVESVNLIKSNLTNSRSRLTSLEIAAFIIPILAFYLLYVKTNEVRI</sequence>
<protein>
    <submittedName>
        <fullName evidence="3">Uncharacterized protein</fullName>
    </submittedName>
</protein>
<keyword evidence="4" id="KW-1185">Reference proteome</keyword>
<evidence type="ECO:0000313" key="4">
    <source>
        <dbReference type="Proteomes" id="UP001470230"/>
    </source>
</evidence>
<name>A0ABR2HJT0_9EUKA</name>
<comment type="caution">
    <text evidence="3">The sequence shown here is derived from an EMBL/GenBank/DDBJ whole genome shotgun (WGS) entry which is preliminary data.</text>
</comment>
<gene>
    <name evidence="3" type="ORF">M9Y10_018799</name>
</gene>
<feature type="region of interest" description="Disordered" evidence="1">
    <location>
        <begin position="1"/>
        <end position="33"/>
    </location>
</feature>
<evidence type="ECO:0000256" key="1">
    <source>
        <dbReference type="SAM" id="MobiDB-lite"/>
    </source>
</evidence>
<keyword evidence="2" id="KW-1133">Transmembrane helix</keyword>
<dbReference type="Proteomes" id="UP001470230">
    <property type="component" value="Unassembled WGS sequence"/>
</dbReference>
<keyword evidence="2" id="KW-0812">Transmembrane</keyword>
<proteinExistence type="predicted"/>
<evidence type="ECO:0000313" key="3">
    <source>
        <dbReference type="EMBL" id="KAK8847769.1"/>
    </source>
</evidence>
<keyword evidence="2" id="KW-0472">Membrane</keyword>
<evidence type="ECO:0000256" key="2">
    <source>
        <dbReference type="SAM" id="Phobius"/>
    </source>
</evidence>
<reference evidence="3 4" key="1">
    <citation type="submission" date="2024-04" db="EMBL/GenBank/DDBJ databases">
        <title>Tritrichomonas musculus Genome.</title>
        <authorList>
            <person name="Alves-Ferreira E."/>
            <person name="Grigg M."/>
            <person name="Lorenzi H."/>
            <person name="Galac M."/>
        </authorList>
    </citation>
    <scope>NUCLEOTIDE SEQUENCE [LARGE SCALE GENOMIC DNA]</scope>
    <source>
        <strain evidence="3 4">EAF2021</strain>
    </source>
</reference>
<dbReference type="EMBL" id="JAPFFF010000027">
    <property type="protein sequence ID" value="KAK8847769.1"/>
    <property type="molecule type" value="Genomic_DNA"/>
</dbReference>
<organism evidence="3 4">
    <name type="scientific">Tritrichomonas musculus</name>
    <dbReference type="NCBI Taxonomy" id="1915356"/>
    <lineage>
        <taxon>Eukaryota</taxon>
        <taxon>Metamonada</taxon>
        <taxon>Parabasalia</taxon>
        <taxon>Tritrichomonadida</taxon>
        <taxon>Tritrichomonadidae</taxon>
        <taxon>Tritrichomonas</taxon>
    </lineage>
</organism>
<feature type="transmembrane region" description="Helical" evidence="2">
    <location>
        <begin position="75"/>
        <end position="94"/>
    </location>
</feature>